<dbReference type="InterPro" id="IPR036724">
    <property type="entry name" value="Cobalamin-bd_sf"/>
</dbReference>
<accession>A0ABT1IIR4</accession>
<dbReference type="Gene3D" id="3.40.50.280">
    <property type="entry name" value="Cobalamin-binding domain"/>
    <property type="match status" value="1"/>
</dbReference>
<evidence type="ECO:0000313" key="2">
    <source>
        <dbReference type="Proteomes" id="UP001205185"/>
    </source>
</evidence>
<evidence type="ECO:0008006" key="3">
    <source>
        <dbReference type="Google" id="ProtNLM"/>
    </source>
</evidence>
<dbReference type="RefSeq" id="WP_253889349.1">
    <property type="nucleotide sequence ID" value="NZ_BAAAVB010000001.1"/>
</dbReference>
<proteinExistence type="predicted"/>
<dbReference type="SUPFAM" id="SSF52242">
    <property type="entry name" value="Cobalamin (vitamin B12)-binding domain"/>
    <property type="match status" value="1"/>
</dbReference>
<reference evidence="1 2" key="1">
    <citation type="submission" date="2022-06" db="EMBL/GenBank/DDBJ databases">
        <title>Genomic Encyclopedia of Archaeal and Bacterial Type Strains, Phase II (KMG-II): from individual species to whole genera.</title>
        <authorList>
            <person name="Goeker M."/>
        </authorList>
    </citation>
    <scope>NUCLEOTIDE SEQUENCE [LARGE SCALE GENOMIC DNA]</scope>
    <source>
        <strain evidence="1 2">DSM 44255</strain>
    </source>
</reference>
<protein>
    <recommendedName>
        <fullName evidence="3">Uroporphyrinogen-III synthase</fullName>
    </recommendedName>
</protein>
<gene>
    <name evidence="1" type="ORF">LV75_004960</name>
</gene>
<keyword evidence="2" id="KW-1185">Reference proteome</keyword>
<evidence type="ECO:0000313" key="1">
    <source>
        <dbReference type="EMBL" id="MCP2272434.1"/>
    </source>
</evidence>
<organism evidence="1 2">
    <name type="scientific">Actinokineospora diospyrosa</name>
    <dbReference type="NCBI Taxonomy" id="103728"/>
    <lineage>
        <taxon>Bacteria</taxon>
        <taxon>Bacillati</taxon>
        <taxon>Actinomycetota</taxon>
        <taxon>Actinomycetes</taxon>
        <taxon>Pseudonocardiales</taxon>
        <taxon>Pseudonocardiaceae</taxon>
        <taxon>Actinokineospora</taxon>
    </lineage>
</organism>
<dbReference type="EMBL" id="JAMTCO010000012">
    <property type="protein sequence ID" value="MCP2272434.1"/>
    <property type="molecule type" value="Genomic_DNA"/>
</dbReference>
<name>A0ABT1IIR4_9PSEU</name>
<sequence length="84" mass="8562">MRVVLVSPDTAVAAALRDLGVEVVYLAEADPAALVRTALQEDAAAVAAPGALAAITRLLADNGATDIAVVGVDSITTWVRQHGR</sequence>
<comment type="caution">
    <text evidence="1">The sequence shown here is derived from an EMBL/GenBank/DDBJ whole genome shotgun (WGS) entry which is preliminary data.</text>
</comment>
<dbReference type="Proteomes" id="UP001205185">
    <property type="component" value="Unassembled WGS sequence"/>
</dbReference>